<dbReference type="Proteomes" id="UP000013827">
    <property type="component" value="Unassembled WGS sequence"/>
</dbReference>
<dbReference type="InterPro" id="IPR053139">
    <property type="entry name" value="Surface_bspA-like"/>
</dbReference>
<feature type="region of interest" description="Disordered" evidence="1">
    <location>
        <begin position="152"/>
        <end position="176"/>
    </location>
</feature>
<evidence type="ECO:0000256" key="1">
    <source>
        <dbReference type="SAM" id="MobiDB-lite"/>
    </source>
</evidence>
<dbReference type="PANTHER" id="PTHR45661:SF3">
    <property type="entry name" value="IG-LIKE DOMAIN-CONTAINING PROTEIN"/>
    <property type="match status" value="1"/>
</dbReference>
<sequence>MHVAAKRDDSGVGDKHRRLGIPGLCGYQIDHPQLFTSIGGWAFARASSLTSISIPASVQSVGDYAFKGIGDGTFEACSSLTSFDIPDSVTVIGSYAFSRCTSIKSVTIPTSVTAIGDGAFAGCPLLTGVSVPSSVTALGDQAFATEAQRWRKAPSASKRSKVAAGNSAGTSIGNAS</sequence>
<reference evidence="3" key="1">
    <citation type="journal article" date="2013" name="Nature">
        <title>Pan genome of the phytoplankton Emiliania underpins its global distribution.</title>
        <authorList>
            <person name="Read B.A."/>
            <person name="Kegel J."/>
            <person name="Klute M.J."/>
            <person name="Kuo A."/>
            <person name="Lefebvre S.C."/>
            <person name="Maumus F."/>
            <person name="Mayer C."/>
            <person name="Miller J."/>
            <person name="Monier A."/>
            <person name="Salamov A."/>
            <person name="Young J."/>
            <person name="Aguilar M."/>
            <person name="Claverie J.M."/>
            <person name="Frickenhaus S."/>
            <person name="Gonzalez K."/>
            <person name="Herman E.K."/>
            <person name="Lin Y.C."/>
            <person name="Napier J."/>
            <person name="Ogata H."/>
            <person name="Sarno A.F."/>
            <person name="Shmutz J."/>
            <person name="Schroeder D."/>
            <person name="de Vargas C."/>
            <person name="Verret F."/>
            <person name="von Dassow P."/>
            <person name="Valentin K."/>
            <person name="Van de Peer Y."/>
            <person name="Wheeler G."/>
            <person name="Dacks J.B."/>
            <person name="Delwiche C.F."/>
            <person name="Dyhrman S.T."/>
            <person name="Glockner G."/>
            <person name="John U."/>
            <person name="Richards T."/>
            <person name="Worden A.Z."/>
            <person name="Zhang X."/>
            <person name="Grigoriev I.V."/>
            <person name="Allen A.E."/>
            <person name="Bidle K."/>
            <person name="Borodovsky M."/>
            <person name="Bowler C."/>
            <person name="Brownlee C."/>
            <person name="Cock J.M."/>
            <person name="Elias M."/>
            <person name="Gladyshev V.N."/>
            <person name="Groth M."/>
            <person name="Guda C."/>
            <person name="Hadaegh A."/>
            <person name="Iglesias-Rodriguez M.D."/>
            <person name="Jenkins J."/>
            <person name="Jones B.M."/>
            <person name="Lawson T."/>
            <person name="Leese F."/>
            <person name="Lindquist E."/>
            <person name="Lobanov A."/>
            <person name="Lomsadze A."/>
            <person name="Malik S.B."/>
            <person name="Marsh M.E."/>
            <person name="Mackinder L."/>
            <person name="Mock T."/>
            <person name="Mueller-Roeber B."/>
            <person name="Pagarete A."/>
            <person name="Parker M."/>
            <person name="Probert I."/>
            <person name="Quesneville H."/>
            <person name="Raines C."/>
            <person name="Rensing S.A."/>
            <person name="Riano-Pachon D.M."/>
            <person name="Richier S."/>
            <person name="Rokitta S."/>
            <person name="Shiraiwa Y."/>
            <person name="Soanes D.M."/>
            <person name="van der Giezen M."/>
            <person name="Wahlund T.M."/>
            <person name="Williams B."/>
            <person name="Wilson W."/>
            <person name="Wolfe G."/>
            <person name="Wurch L.L."/>
        </authorList>
    </citation>
    <scope>NUCLEOTIDE SEQUENCE</scope>
</reference>
<dbReference type="EnsemblProtists" id="EOD23277">
    <property type="protein sequence ID" value="EOD23277"/>
    <property type="gene ID" value="EMIHUDRAFT_239911"/>
</dbReference>
<dbReference type="HOGENOM" id="CLU_1527970_0_0_1"/>
<dbReference type="InterPro" id="IPR032675">
    <property type="entry name" value="LRR_dom_sf"/>
</dbReference>
<evidence type="ECO:0000313" key="3">
    <source>
        <dbReference type="Proteomes" id="UP000013827"/>
    </source>
</evidence>
<reference evidence="2" key="2">
    <citation type="submission" date="2024-10" db="UniProtKB">
        <authorList>
            <consortium name="EnsemblProtists"/>
        </authorList>
    </citation>
    <scope>IDENTIFICATION</scope>
</reference>
<name>A0A0D3JIE2_EMIH1</name>
<dbReference type="PaxDb" id="2903-EOD23277"/>
<evidence type="ECO:0000313" key="2">
    <source>
        <dbReference type="EnsemblProtists" id="EOD23277"/>
    </source>
</evidence>
<accession>A0A0D3JIE2</accession>
<organism evidence="2 3">
    <name type="scientific">Emiliania huxleyi (strain CCMP1516)</name>
    <dbReference type="NCBI Taxonomy" id="280463"/>
    <lineage>
        <taxon>Eukaryota</taxon>
        <taxon>Haptista</taxon>
        <taxon>Haptophyta</taxon>
        <taxon>Prymnesiophyceae</taxon>
        <taxon>Isochrysidales</taxon>
        <taxon>Noelaerhabdaceae</taxon>
        <taxon>Emiliania</taxon>
    </lineage>
</organism>
<dbReference type="InterPro" id="IPR026906">
    <property type="entry name" value="LRR_5"/>
</dbReference>
<evidence type="ECO:0008006" key="4">
    <source>
        <dbReference type="Google" id="ProtNLM"/>
    </source>
</evidence>
<dbReference type="Gene3D" id="3.80.10.10">
    <property type="entry name" value="Ribonuclease Inhibitor"/>
    <property type="match status" value="2"/>
</dbReference>
<protein>
    <recommendedName>
        <fullName evidence="4">Leucine-rich repeat domain-containing protein</fullName>
    </recommendedName>
</protein>
<dbReference type="OMA" id="FTSIGGW"/>
<feature type="compositionally biased region" description="Polar residues" evidence="1">
    <location>
        <begin position="167"/>
        <end position="176"/>
    </location>
</feature>
<dbReference type="KEGG" id="ehx:EMIHUDRAFT_239911"/>
<dbReference type="AlphaFoldDB" id="A0A0D3JIE2"/>
<dbReference type="PANTHER" id="PTHR45661">
    <property type="entry name" value="SURFACE ANTIGEN"/>
    <property type="match status" value="1"/>
</dbReference>
<dbReference type="SUPFAM" id="SSF52058">
    <property type="entry name" value="L domain-like"/>
    <property type="match status" value="1"/>
</dbReference>
<dbReference type="RefSeq" id="XP_005775706.1">
    <property type="nucleotide sequence ID" value="XM_005775649.1"/>
</dbReference>
<dbReference type="STRING" id="2903.R1CKZ7"/>
<proteinExistence type="predicted"/>
<dbReference type="Pfam" id="PF13306">
    <property type="entry name" value="LRR_5"/>
    <property type="match status" value="2"/>
</dbReference>
<keyword evidence="3" id="KW-1185">Reference proteome</keyword>
<dbReference type="GeneID" id="17268822"/>